<dbReference type="VEuPathDB" id="FungiDB:VP01_361g4"/>
<accession>A0A0L6UUV2</accession>
<evidence type="ECO:0000313" key="2">
    <source>
        <dbReference type="Proteomes" id="UP000037035"/>
    </source>
</evidence>
<dbReference type="EMBL" id="LAVV01008635">
    <property type="protein sequence ID" value="KNZ52311.1"/>
    <property type="molecule type" value="Genomic_DNA"/>
</dbReference>
<proteinExistence type="predicted"/>
<dbReference type="AlphaFoldDB" id="A0A0L6UUV2"/>
<organism evidence="1 2">
    <name type="scientific">Puccinia sorghi</name>
    <dbReference type="NCBI Taxonomy" id="27349"/>
    <lineage>
        <taxon>Eukaryota</taxon>
        <taxon>Fungi</taxon>
        <taxon>Dikarya</taxon>
        <taxon>Basidiomycota</taxon>
        <taxon>Pucciniomycotina</taxon>
        <taxon>Pucciniomycetes</taxon>
        <taxon>Pucciniales</taxon>
        <taxon>Pucciniaceae</taxon>
        <taxon>Puccinia</taxon>
    </lineage>
</organism>
<evidence type="ECO:0000313" key="1">
    <source>
        <dbReference type="EMBL" id="KNZ52311.1"/>
    </source>
</evidence>
<sequence>MRQREEKNEKKRIRKLAFYRCVEVLPDFSSFILLLIRLRAVSVWELEIADISAFSSLLIFSRLLLVSLLEAWRGGMGSANSIYICMKDSICFIINKKHTPNVKACSWRGGRFWGSGEWVFLSEYLREWKPLAHVTRGFKNTVKKTTTGQGLAHQHPVENAQWVHSGMLVGCGGTPVAHITALGTESSEGGQGTQWLLITTHHAKKKKIKHCLGPFVPSEAICAHCLHFCPRVKEKSPDAHFIAKSFNPKGLFMNGIVSVSSLSTSQNSSQQLRYKQLFLKLSSTGISLLADKASSPFWKFSMNCSPPPSMKMAVYFLPLKWPCLAYFTLGHSFTYHFHNFFSHPDQAIWYQLNWGKSEKDEVSNVDWTIPARVAAATFHPEFPIDAFFVLTIASR</sequence>
<reference evidence="1 2" key="1">
    <citation type="submission" date="2015-08" db="EMBL/GenBank/DDBJ databases">
        <title>Next Generation Sequencing and Analysis of the Genome of Puccinia sorghi L Schw, the Causal Agent of Maize Common Rust.</title>
        <authorList>
            <person name="Rochi L."/>
            <person name="Burguener G."/>
            <person name="Darino M."/>
            <person name="Turjanski A."/>
            <person name="Kreff E."/>
            <person name="Dieguez M.J."/>
            <person name="Sacco F."/>
        </authorList>
    </citation>
    <scope>NUCLEOTIDE SEQUENCE [LARGE SCALE GENOMIC DNA]</scope>
    <source>
        <strain evidence="1 2">RO10H11247</strain>
    </source>
</reference>
<gene>
    <name evidence="1" type="ORF">VP01_361g4</name>
</gene>
<name>A0A0L6UUV2_9BASI</name>
<comment type="caution">
    <text evidence="1">The sequence shown here is derived from an EMBL/GenBank/DDBJ whole genome shotgun (WGS) entry which is preliminary data.</text>
</comment>
<protein>
    <submittedName>
        <fullName evidence="1">Uncharacterized protein</fullName>
    </submittedName>
</protein>
<dbReference type="Proteomes" id="UP000037035">
    <property type="component" value="Unassembled WGS sequence"/>
</dbReference>
<keyword evidence="2" id="KW-1185">Reference proteome</keyword>